<reference evidence="8" key="1">
    <citation type="journal article" date="2019" name="Int. J. Syst. Evol. Microbiol.">
        <title>The Global Catalogue of Microorganisms (GCM) 10K type strain sequencing project: providing services to taxonomists for standard genome sequencing and annotation.</title>
        <authorList>
            <consortium name="The Broad Institute Genomics Platform"/>
            <consortium name="The Broad Institute Genome Sequencing Center for Infectious Disease"/>
            <person name="Wu L."/>
            <person name="Ma J."/>
        </authorList>
    </citation>
    <scope>NUCLEOTIDE SEQUENCE [LARGE SCALE GENOMIC DNA]</scope>
    <source>
        <strain evidence="8">CGMCC 4.7241</strain>
    </source>
</reference>
<evidence type="ECO:0000256" key="3">
    <source>
        <dbReference type="ARBA" id="ARBA00022801"/>
    </source>
</evidence>
<evidence type="ECO:0000256" key="1">
    <source>
        <dbReference type="ARBA" id="ARBA00008779"/>
    </source>
</evidence>
<dbReference type="InterPro" id="IPR000917">
    <property type="entry name" value="Sulfatase_N"/>
</dbReference>
<protein>
    <submittedName>
        <fullName evidence="7">Sulfatase</fullName>
    </submittedName>
</protein>
<dbReference type="InterPro" id="IPR024607">
    <property type="entry name" value="Sulfatase_CS"/>
</dbReference>
<dbReference type="InterPro" id="IPR017850">
    <property type="entry name" value="Alkaline_phosphatase_core_sf"/>
</dbReference>
<dbReference type="CDD" id="cd16027">
    <property type="entry name" value="SGSH"/>
    <property type="match status" value="1"/>
</dbReference>
<sequence length="427" mass="46798">MSSPNVVMVHWHDLGTHLGTYGADGVSSPEVDRLAGEGVRFDSAFCATPLCTPARSALMTGRYPHDVGINGLQHHGWEYAPDVQTLPMLLRTAGYRSANFGMQHESADPARLGYDEVYDARDPTTGWQRADTVVDEASAWLSAPERRQEPFLAVVGFFEVHRPYPPEIYPPDDPAGVTVPAFLPDNASTRADLAGFQGSIRIADAAVGRLLETLRTQRLLENTWVIFTTDHGMAFPGGKSTLYDPGIRISLIVRPPDGAAYRRGTATSRLAAHVDVVPTLLSLAGASIPAEVSGLSHLEWLRGSDLAIPRVNVFAEKTFHDAYDPMRAVRTGRWKYIRNYVPGPRLVLPLDIEASQTRAGMGDEHLTPRPDVELYDLADDPVERTNVAGKPELAEIENDLSQRLEQWQRDTHDPLLSGPIPAPAGFS</sequence>
<name>A0ABV7YNJ1_9ACTN</name>
<evidence type="ECO:0000256" key="5">
    <source>
        <dbReference type="SAM" id="MobiDB-lite"/>
    </source>
</evidence>
<dbReference type="EMBL" id="JBHRZH010000062">
    <property type="protein sequence ID" value="MFC3766955.1"/>
    <property type="molecule type" value="Genomic_DNA"/>
</dbReference>
<feature type="domain" description="Sulfatase N-terminal" evidence="6">
    <location>
        <begin position="4"/>
        <end position="286"/>
    </location>
</feature>
<gene>
    <name evidence="7" type="ORF">ACFOUW_39435</name>
</gene>
<dbReference type="InterPro" id="IPR050738">
    <property type="entry name" value="Sulfatase"/>
</dbReference>
<keyword evidence="4" id="KW-0106">Calcium</keyword>
<comment type="caution">
    <text evidence="7">The sequence shown here is derived from an EMBL/GenBank/DDBJ whole genome shotgun (WGS) entry which is preliminary data.</text>
</comment>
<dbReference type="Proteomes" id="UP001595699">
    <property type="component" value="Unassembled WGS sequence"/>
</dbReference>
<evidence type="ECO:0000256" key="2">
    <source>
        <dbReference type="ARBA" id="ARBA00022723"/>
    </source>
</evidence>
<evidence type="ECO:0000313" key="7">
    <source>
        <dbReference type="EMBL" id="MFC3766955.1"/>
    </source>
</evidence>
<keyword evidence="3" id="KW-0378">Hydrolase</keyword>
<evidence type="ECO:0000313" key="8">
    <source>
        <dbReference type="Proteomes" id="UP001595699"/>
    </source>
</evidence>
<dbReference type="PANTHER" id="PTHR42693:SF53">
    <property type="entry name" value="ENDO-4-O-SULFATASE"/>
    <property type="match status" value="1"/>
</dbReference>
<dbReference type="Gene3D" id="3.40.720.10">
    <property type="entry name" value="Alkaline Phosphatase, subunit A"/>
    <property type="match status" value="1"/>
</dbReference>
<dbReference type="PANTHER" id="PTHR42693">
    <property type="entry name" value="ARYLSULFATASE FAMILY MEMBER"/>
    <property type="match status" value="1"/>
</dbReference>
<dbReference type="PROSITE" id="PS00523">
    <property type="entry name" value="SULFATASE_1"/>
    <property type="match status" value="1"/>
</dbReference>
<organism evidence="7 8">
    <name type="scientific">Tenggerimyces flavus</name>
    <dbReference type="NCBI Taxonomy" id="1708749"/>
    <lineage>
        <taxon>Bacteria</taxon>
        <taxon>Bacillati</taxon>
        <taxon>Actinomycetota</taxon>
        <taxon>Actinomycetes</taxon>
        <taxon>Propionibacteriales</taxon>
        <taxon>Nocardioidaceae</taxon>
        <taxon>Tenggerimyces</taxon>
    </lineage>
</organism>
<comment type="similarity">
    <text evidence="1">Belongs to the sulfatase family.</text>
</comment>
<dbReference type="SUPFAM" id="SSF53649">
    <property type="entry name" value="Alkaline phosphatase-like"/>
    <property type="match status" value="1"/>
</dbReference>
<evidence type="ECO:0000256" key="4">
    <source>
        <dbReference type="ARBA" id="ARBA00022837"/>
    </source>
</evidence>
<proteinExistence type="inferred from homology"/>
<accession>A0ABV7YNJ1</accession>
<keyword evidence="2" id="KW-0479">Metal-binding</keyword>
<feature type="compositionally biased region" description="Basic and acidic residues" evidence="5">
    <location>
        <begin position="404"/>
        <end position="413"/>
    </location>
</feature>
<feature type="region of interest" description="Disordered" evidence="5">
    <location>
        <begin position="404"/>
        <end position="427"/>
    </location>
</feature>
<dbReference type="Pfam" id="PF00884">
    <property type="entry name" value="Sulfatase"/>
    <property type="match status" value="1"/>
</dbReference>
<keyword evidence="8" id="KW-1185">Reference proteome</keyword>
<dbReference type="RefSeq" id="WP_205115846.1">
    <property type="nucleotide sequence ID" value="NZ_JAFBCM010000001.1"/>
</dbReference>
<evidence type="ECO:0000259" key="6">
    <source>
        <dbReference type="Pfam" id="PF00884"/>
    </source>
</evidence>